<dbReference type="FunFam" id="3.40.605.10:FF:000004">
    <property type="entry name" value="Aldehyde dehydrogenase"/>
    <property type="match status" value="1"/>
</dbReference>
<dbReference type="PROSITE" id="PS00070">
    <property type="entry name" value="ALDEHYDE_DEHYDR_CYS"/>
    <property type="match status" value="1"/>
</dbReference>
<dbReference type="InterPro" id="IPR015590">
    <property type="entry name" value="Aldehyde_DH_dom"/>
</dbReference>
<dbReference type="SUPFAM" id="SSF53720">
    <property type="entry name" value="ALDH-like"/>
    <property type="match status" value="1"/>
</dbReference>
<dbReference type="EMBL" id="ML976999">
    <property type="protein sequence ID" value="KAF1954389.1"/>
    <property type="molecule type" value="Genomic_DNA"/>
</dbReference>
<evidence type="ECO:0000256" key="7">
    <source>
        <dbReference type="RuleBase" id="RU003345"/>
    </source>
</evidence>
<dbReference type="PANTHER" id="PTHR43570">
    <property type="entry name" value="ALDEHYDE DEHYDROGENASE"/>
    <property type="match status" value="1"/>
</dbReference>
<dbReference type="Gene3D" id="3.40.309.10">
    <property type="entry name" value="Aldehyde Dehydrogenase, Chain A, domain 2"/>
    <property type="match status" value="1"/>
</dbReference>
<evidence type="ECO:0000313" key="9">
    <source>
        <dbReference type="EMBL" id="KAF1954389.1"/>
    </source>
</evidence>
<evidence type="ECO:0000256" key="4">
    <source>
        <dbReference type="PIRNR" id="PIRNR036492"/>
    </source>
</evidence>
<dbReference type="InterPro" id="IPR016162">
    <property type="entry name" value="Ald_DH_N"/>
</dbReference>
<dbReference type="PIRSF" id="PIRSF036492">
    <property type="entry name" value="ALDH"/>
    <property type="match status" value="1"/>
</dbReference>
<dbReference type="GO" id="GO:0016117">
    <property type="term" value="P:carotenoid biosynthetic process"/>
    <property type="evidence" value="ECO:0007669"/>
    <property type="project" value="UniProtKB-KW"/>
</dbReference>
<dbReference type="GO" id="GO:0006081">
    <property type="term" value="P:aldehyde metabolic process"/>
    <property type="evidence" value="ECO:0007669"/>
    <property type="project" value="InterPro"/>
</dbReference>
<comment type="similarity">
    <text evidence="1 4 7">Belongs to the aldehyde dehydrogenase family.</text>
</comment>
<keyword evidence="2" id="KW-0125">Carotenoid biosynthesis</keyword>
<evidence type="ECO:0000256" key="6">
    <source>
        <dbReference type="PROSITE-ProRule" id="PRU10007"/>
    </source>
</evidence>
<dbReference type="Gene3D" id="3.40.605.10">
    <property type="entry name" value="Aldehyde Dehydrogenase, Chain A, domain 1"/>
    <property type="match status" value="1"/>
</dbReference>
<dbReference type="InterPro" id="IPR012394">
    <property type="entry name" value="Aldehyde_DH_NAD(P)"/>
</dbReference>
<evidence type="ECO:0000313" key="10">
    <source>
        <dbReference type="Proteomes" id="UP000800035"/>
    </source>
</evidence>
<dbReference type="GO" id="GO:0005737">
    <property type="term" value="C:cytoplasm"/>
    <property type="evidence" value="ECO:0007669"/>
    <property type="project" value="TreeGrafter"/>
</dbReference>
<dbReference type="Pfam" id="PF00171">
    <property type="entry name" value="Aldedh"/>
    <property type="match status" value="1"/>
</dbReference>
<keyword evidence="3 4" id="KW-0560">Oxidoreductase</keyword>
<feature type="domain" description="Aldehyde dehydrogenase" evidence="8">
    <location>
        <begin position="8"/>
        <end position="443"/>
    </location>
</feature>
<dbReference type="InterPro" id="IPR016160">
    <property type="entry name" value="Ald_DH_CS_CYS"/>
</dbReference>
<accession>A0A6A5TRQ0</accession>
<dbReference type="GO" id="GO:0004029">
    <property type="term" value="F:aldehyde dehydrogenase (NAD+) activity"/>
    <property type="evidence" value="ECO:0007669"/>
    <property type="project" value="TreeGrafter"/>
</dbReference>
<evidence type="ECO:0000256" key="5">
    <source>
        <dbReference type="PIRSR" id="PIRSR036492-1"/>
    </source>
</evidence>
<organism evidence="9 10">
    <name type="scientific">Byssothecium circinans</name>
    <dbReference type="NCBI Taxonomy" id="147558"/>
    <lineage>
        <taxon>Eukaryota</taxon>
        <taxon>Fungi</taxon>
        <taxon>Dikarya</taxon>
        <taxon>Ascomycota</taxon>
        <taxon>Pezizomycotina</taxon>
        <taxon>Dothideomycetes</taxon>
        <taxon>Pleosporomycetidae</taxon>
        <taxon>Pleosporales</taxon>
        <taxon>Massarineae</taxon>
        <taxon>Massarinaceae</taxon>
        <taxon>Byssothecium</taxon>
    </lineage>
</organism>
<reference evidence="9" key="1">
    <citation type="journal article" date="2020" name="Stud. Mycol.">
        <title>101 Dothideomycetes genomes: a test case for predicting lifestyles and emergence of pathogens.</title>
        <authorList>
            <person name="Haridas S."/>
            <person name="Albert R."/>
            <person name="Binder M."/>
            <person name="Bloem J."/>
            <person name="Labutti K."/>
            <person name="Salamov A."/>
            <person name="Andreopoulos B."/>
            <person name="Baker S."/>
            <person name="Barry K."/>
            <person name="Bills G."/>
            <person name="Bluhm B."/>
            <person name="Cannon C."/>
            <person name="Castanera R."/>
            <person name="Culley D."/>
            <person name="Daum C."/>
            <person name="Ezra D."/>
            <person name="Gonzalez J."/>
            <person name="Henrissat B."/>
            <person name="Kuo A."/>
            <person name="Liang C."/>
            <person name="Lipzen A."/>
            <person name="Lutzoni F."/>
            <person name="Magnuson J."/>
            <person name="Mondo S."/>
            <person name="Nolan M."/>
            <person name="Ohm R."/>
            <person name="Pangilinan J."/>
            <person name="Park H.-J."/>
            <person name="Ramirez L."/>
            <person name="Alfaro M."/>
            <person name="Sun H."/>
            <person name="Tritt A."/>
            <person name="Yoshinaga Y."/>
            <person name="Zwiers L.-H."/>
            <person name="Turgeon B."/>
            <person name="Goodwin S."/>
            <person name="Spatafora J."/>
            <person name="Crous P."/>
            <person name="Grigoriev I."/>
        </authorList>
    </citation>
    <scope>NUCLEOTIDE SEQUENCE</scope>
    <source>
        <strain evidence="9">CBS 675.92</strain>
    </source>
</reference>
<dbReference type="Proteomes" id="UP000800035">
    <property type="component" value="Unassembled WGS sequence"/>
</dbReference>
<name>A0A6A5TRQ0_9PLEO</name>
<dbReference type="AlphaFoldDB" id="A0A6A5TRQ0"/>
<dbReference type="InterPro" id="IPR016163">
    <property type="entry name" value="Ald_DH_C"/>
</dbReference>
<proteinExistence type="inferred from homology"/>
<evidence type="ECO:0000256" key="1">
    <source>
        <dbReference type="ARBA" id="ARBA00009986"/>
    </source>
</evidence>
<dbReference type="PANTHER" id="PTHR43570:SF16">
    <property type="entry name" value="ALDEHYDE DEHYDROGENASE TYPE III, ISOFORM Q"/>
    <property type="match status" value="1"/>
</dbReference>
<evidence type="ECO:0000256" key="3">
    <source>
        <dbReference type="ARBA" id="ARBA00023002"/>
    </source>
</evidence>
<dbReference type="PROSITE" id="PS00687">
    <property type="entry name" value="ALDEHYDE_DEHYDR_GLU"/>
    <property type="match status" value="1"/>
</dbReference>
<protein>
    <recommendedName>
        <fullName evidence="4">Aldehyde dehydrogenase</fullName>
    </recommendedName>
</protein>
<keyword evidence="10" id="KW-1185">Reference proteome</keyword>
<dbReference type="InterPro" id="IPR029510">
    <property type="entry name" value="Ald_DH_CS_GLU"/>
</dbReference>
<feature type="active site" evidence="5 6">
    <location>
        <position position="221"/>
    </location>
</feature>
<gene>
    <name evidence="9" type="ORF">CC80DRAFT_449125</name>
</gene>
<evidence type="ECO:0000256" key="2">
    <source>
        <dbReference type="ARBA" id="ARBA00022746"/>
    </source>
</evidence>
<dbReference type="OrthoDB" id="440325at2759"/>
<sequence length="486" mass="53568">MGGFTELPYTSVSEIPHIIKTLNQSFLDGKTQSTLWRKNQLRRLWRMLDEHETAFQDALFQDSGKLKLEGQLFELTLVKNDILHLLQELDAWLAPEAVSVPPPFQFWQPTVHKQPKGTCLIIAPWNYPICLTMLPLAAMIASGNTSIIKLSELSPNVALLLTELLPKYIDDSCYRIVNGAVEVTTSLLDSPYGHILYTGNNVIGKVIMAAASKHLTPVTLELGGKSPVIISEHSNIPLAAKRTAWGKFFNAGQTCMCPDYALVDEKVLMDFLDQFKQITTKFYGSGTAHRMARIINSKHWIRLTSLLDSTKGTKLTLGDSSPSSQSTLFIPPTVITGLTLEDPMLESEIFGPILPILTYTSLDEVPNIIAQIDPTPLGLYMFTEDMAEASMIRASTASGGMAINDVMAHVAVTSLAFGGFGTSGMGSYRGKAGIDTLSHRKSVATVPTTTEFESLLEWRYVDGDQEAKYQEFKATLDGKLVEEQEK</sequence>
<dbReference type="InterPro" id="IPR016161">
    <property type="entry name" value="Ald_DH/histidinol_DH"/>
</dbReference>
<feature type="active site" evidence="5">
    <location>
        <position position="255"/>
    </location>
</feature>
<evidence type="ECO:0000259" key="8">
    <source>
        <dbReference type="Pfam" id="PF00171"/>
    </source>
</evidence>